<proteinExistence type="predicted"/>
<dbReference type="InterPro" id="IPR050861">
    <property type="entry name" value="Dihydroxyacetone_Kinase"/>
</dbReference>
<keyword evidence="3 6" id="KW-0418">Kinase</keyword>
<evidence type="ECO:0000259" key="5">
    <source>
        <dbReference type="PROSITE" id="PS51481"/>
    </source>
</evidence>
<dbReference type="PANTHER" id="PTHR28629:SF4">
    <property type="entry name" value="TRIOKINASE_FMN CYCLASE"/>
    <property type="match status" value="1"/>
</dbReference>
<evidence type="ECO:0000256" key="4">
    <source>
        <dbReference type="ARBA" id="ARBA00022840"/>
    </source>
</evidence>
<accession>A0AAU8A580</accession>
<evidence type="ECO:0000256" key="1">
    <source>
        <dbReference type="ARBA" id="ARBA00022679"/>
    </source>
</evidence>
<evidence type="ECO:0000313" key="6">
    <source>
        <dbReference type="EMBL" id="XCC61171.1"/>
    </source>
</evidence>
<reference evidence="6" key="1">
    <citation type="submission" date="2023-02" db="EMBL/GenBank/DDBJ databases">
        <title>Gut commensal Christensenella minuta modulates host metabolism via a new class of secondary bile acids.</title>
        <authorList>
            <person name="Liu C."/>
        </authorList>
    </citation>
    <scope>NUCLEOTIDE SEQUENCE</scope>
    <source>
        <strain evidence="6">CA70</strain>
    </source>
</reference>
<evidence type="ECO:0000256" key="2">
    <source>
        <dbReference type="ARBA" id="ARBA00022741"/>
    </source>
</evidence>
<dbReference type="RefSeq" id="WP_079546679.1">
    <property type="nucleotide sequence ID" value="NZ_CP117826.1"/>
</dbReference>
<dbReference type="GO" id="GO:0004371">
    <property type="term" value="F:glycerone kinase activity"/>
    <property type="evidence" value="ECO:0007669"/>
    <property type="project" value="InterPro"/>
</dbReference>
<feature type="domain" description="DhaK" evidence="5">
    <location>
        <begin position="7"/>
        <end position="328"/>
    </location>
</feature>
<gene>
    <name evidence="6" type="primary">dhaK</name>
    <name evidence="6" type="ORF">PUP29_06405</name>
</gene>
<dbReference type="Pfam" id="PF02733">
    <property type="entry name" value="Dak1"/>
    <property type="match status" value="1"/>
</dbReference>
<protein>
    <submittedName>
        <fullName evidence="6">Dihydroxyacetone kinase subunit DhaK</fullName>
        <ecNumber evidence="6">2.7.1.121</ecNumber>
    </submittedName>
</protein>
<dbReference type="Gene3D" id="3.40.50.10440">
    <property type="entry name" value="Dihydroxyacetone kinase, domain 1"/>
    <property type="match status" value="1"/>
</dbReference>
<keyword evidence="1 6" id="KW-0808">Transferase</keyword>
<dbReference type="GO" id="GO:0047324">
    <property type="term" value="F:phosphoenolpyruvate-glycerone phosphotransferase activity"/>
    <property type="evidence" value="ECO:0007669"/>
    <property type="project" value="UniProtKB-EC"/>
</dbReference>
<dbReference type="GO" id="GO:0005524">
    <property type="term" value="F:ATP binding"/>
    <property type="evidence" value="ECO:0007669"/>
    <property type="project" value="UniProtKB-KW"/>
</dbReference>
<dbReference type="PROSITE" id="PS51481">
    <property type="entry name" value="DHAK"/>
    <property type="match status" value="1"/>
</dbReference>
<evidence type="ECO:0000256" key="3">
    <source>
        <dbReference type="ARBA" id="ARBA00022777"/>
    </source>
</evidence>
<dbReference type="AlphaFoldDB" id="A0AAU8A580"/>
<dbReference type="NCBIfam" id="TIGR02363">
    <property type="entry name" value="dhaK1"/>
    <property type="match status" value="1"/>
</dbReference>
<organism evidence="6">
    <name type="scientific">Christensenella massiliensis</name>
    <dbReference type="NCBI Taxonomy" id="1805714"/>
    <lineage>
        <taxon>Bacteria</taxon>
        <taxon>Bacillati</taxon>
        <taxon>Bacillota</taxon>
        <taxon>Clostridia</taxon>
        <taxon>Christensenellales</taxon>
        <taxon>Christensenellaceae</taxon>
        <taxon>Christensenella</taxon>
    </lineage>
</organism>
<dbReference type="GO" id="GO:0019563">
    <property type="term" value="P:glycerol catabolic process"/>
    <property type="evidence" value="ECO:0007669"/>
    <property type="project" value="TreeGrafter"/>
</dbReference>
<keyword evidence="2" id="KW-0547">Nucleotide-binding</keyword>
<dbReference type="Gene3D" id="3.30.1180.20">
    <property type="entry name" value="Dihydroxyacetone kinase, domain 2"/>
    <property type="match status" value="1"/>
</dbReference>
<dbReference type="FunFam" id="3.30.1180.20:FF:000001">
    <property type="entry name" value="Dihydroxyacetone kinase 1"/>
    <property type="match status" value="1"/>
</dbReference>
<dbReference type="EC" id="2.7.1.121" evidence="6"/>
<keyword evidence="4" id="KW-0067">ATP-binding</keyword>
<dbReference type="SUPFAM" id="SSF82549">
    <property type="entry name" value="DAK1/DegV-like"/>
    <property type="match status" value="1"/>
</dbReference>
<dbReference type="InterPro" id="IPR012736">
    <property type="entry name" value="DhaK_1"/>
</dbReference>
<dbReference type="FunFam" id="3.40.50.10440:FF:000001">
    <property type="entry name" value="Dihydroxyacetone kinase, DhaK subunit"/>
    <property type="match status" value="1"/>
</dbReference>
<dbReference type="GO" id="GO:0005829">
    <property type="term" value="C:cytosol"/>
    <property type="evidence" value="ECO:0007669"/>
    <property type="project" value="TreeGrafter"/>
</dbReference>
<name>A0AAU8A580_9FIRM</name>
<dbReference type="InterPro" id="IPR004006">
    <property type="entry name" value="DhaK_dom"/>
</dbReference>
<sequence>MKKIINRAEDAVNEMISGLVAANPELVDSIPEKRIVYRKQLNKKKVAVITGSGSGHEPDQLGFVGKGMMDAIVAGPVFAAPTADAIYEAAKLTAGNQGVLFMVKNYTGDRAQFSMAAEMCEMDGIKTKTVMTDDDVAVKDSTYTAGRRGICGAIFGYKVVCAKAEQGADLETLVALAERVNANTRSMGFSLTSCIPPAKGTPIFEIEDDEIEIGIGIHGEPGRERMKWQPADILIENIVKNILEDLPFRASDEVAVMVNGLGATPTMELYIAYRKVAEMLDAAGIKTFRSYVGNYCTSLDMAGCSVSLLKLDEEMKTLLLEPIEIPLHIF</sequence>
<dbReference type="EMBL" id="CP117826">
    <property type="protein sequence ID" value="XCC61171.1"/>
    <property type="molecule type" value="Genomic_DNA"/>
</dbReference>
<dbReference type="PANTHER" id="PTHR28629">
    <property type="entry name" value="TRIOKINASE/FMN CYCLASE"/>
    <property type="match status" value="1"/>
</dbReference>